<proteinExistence type="predicted"/>
<evidence type="ECO:0000256" key="1">
    <source>
        <dbReference type="SAM" id="MobiDB-lite"/>
    </source>
</evidence>
<dbReference type="Proteomes" id="UP000265515">
    <property type="component" value="Unassembled WGS sequence"/>
</dbReference>
<protein>
    <submittedName>
        <fullName evidence="2">Uncharacterized protein</fullName>
    </submittedName>
</protein>
<feature type="region of interest" description="Disordered" evidence="1">
    <location>
        <begin position="1"/>
        <end position="24"/>
    </location>
</feature>
<accession>A0A388L9H1</accession>
<dbReference type="AlphaFoldDB" id="A0A388L9H1"/>
<comment type="caution">
    <text evidence="2">The sequence shown here is derived from an EMBL/GenBank/DDBJ whole genome shotgun (WGS) entry which is preliminary data.</text>
</comment>
<reference evidence="2 3" key="1">
    <citation type="journal article" date="2018" name="Cell">
        <title>The Chara Genome: Secondary Complexity and Implications for Plant Terrestrialization.</title>
        <authorList>
            <person name="Nishiyama T."/>
            <person name="Sakayama H."/>
            <person name="Vries J.D."/>
            <person name="Buschmann H."/>
            <person name="Saint-Marcoux D."/>
            <person name="Ullrich K.K."/>
            <person name="Haas F.B."/>
            <person name="Vanderstraeten L."/>
            <person name="Becker D."/>
            <person name="Lang D."/>
            <person name="Vosolsobe S."/>
            <person name="Rombauts S."/>
            <person name="Wilhelmsson P.K.I."/>
            <person name="Janitza P."/>
            <person name="Kern R."/>
            <person name="Heyl A."/>
            <person name="Rumpler F."/>
            <person name="Villalobos L.I.A.C."/>
            <person name="Clay J.M."/>
            <person name="Skokan R."/>
            <person name="Toyoda A."/>
            <person name="Suzuki Y."/>
            <person name="Kagoshima H."/>
            <person name="Schijlen E."/>
            <person name="Tajeshwar N."/>
            <person name="Catarino B."/>
            <person name="Hetherington A.J."/>
            <person name="Saltykova A."/>
            <person name="Bonnot C."/>
            <person name="Breuninger H."/>
            <person name="Symeonidi A."/>
            <person name="Radhakrishnan G.V."/>
            <person name="Van Nieuwerburgh F."/>
            <person name="Deforce D."/>
            <person name="Chang C."/>
            <person name="Karol K.G."/>
            <person name="Hedrich R."/>
            <person name="Ulvskov P."/>
            <person name="Glockner G."/>
            <person name="Delwiche C.F."/>
            <person name="Petrasek J."/>
            <person name="Van de Peer Y."/>
            <person name="Friml J."/>
            <person name="Beilby M."/>
            <person name="Dolan L."/>
            <person name="Kohara Y."/>
            <person name="Sugano S."/>
            <person name="Fujiyama A."/>
            <person name="Delaux P.-M."/>
            <person name="Quint M."/>
            <person name="TheiBen G."/>
            <person name="Hagemann M."/>
            <person name="Harholt J."/>
            <person name="Dunand C."/>
            <person name="Zachgo S."/>
            <person name="Langdale J."/>
            <person name="Maumus F."/>
            <person name="Straeten D.V.D."/>
            <person name="Gould S.B."/>
            <person name="Rensing S.A."/>
        </authorList>
    </citation>
    <scope>NUCLEOTIDE SEQUENCE [LARGE SCALE GENOMIC DNA]</scope>
    <source>
        <strain evidence="2 3">S276</strain>
    </source>
</reference>
<dbReference type="Gramene" id="GBG78959">
    <property type="protein sequence ID" value="GBG78959"/>
    <property type="gene ID" value="CBR_g28673"/>
</dbReference>
<evidence type="ECO:0000313" key="3">
    <source>
        <dbReference type="Proteomes" id="UP000265515"/>
    </source>
</evidence>
<dbReference type="EMBL" id="BFEA01000308">
    <property type="protein sequence ID" value="GBG78959.1"/>
    <property type="molecule type" value="Genomic_DNA"/>
</dbReference>
<feature type="compositionally biased region" description="Polar residues" evidence="1">
    <location>
        <begin position="125"/>
        <end position="143"/>
    </location>
</feature>
<sequence length="287" mass="30256">MNSKGVMGEETVTENASQESKPKLASPVLVTMDTLPGYRVREVLGVVHAVREVEPSVRARVIPTAKFRDHVDRRMIGNAGWVVPSLSRRPSGFPGTNAVAMVRSWFRDDRISGKKGDDSDEGTNVDDSSLSSGSQGRDTQGDSSELLRRAAQAQALPVAEKLLPSPMVMFVKALNGSLTEAAIANHSHCGPTSAGKDSKESNMAGTFPIPGPIMGAAPPVPCQTLSVDPLVFKEGPEVPSLLEQLKHEVSSKASALGANAVIGFRFLDLPSAACVAAYGTAIAVVQE</sequence>
<gene>
    <name evidence="2" type="ORF">CBR_g28673</name>
</gene>
<name>A0A388L9H1_CHABU</name>
<feature type="region of interest" description="Disordered" evidence="1">
    <location>
        <begin position="112"/>
        <end position="147"/>
    </location>
</feature>
<keyword evidence="3" id="KW-1185">Reference proteome</keyword>
<evidence type="ECO:0000313" key="2">
    <source>
        <dbReference type="EMBL" id="GBG78959.1"/>
    </source>
</evidence>
<organism evidence="2 3">
    <name type="scientific">Chara braunii</name>
    <name type="common">Braun's stonewort</name>
    <dbReference type="NCBI Taxonomy" id="69332"/>
    <lineage>
        <taxon>Eukaryota</taxon>
        <taxon>Viridiplantae</taxon>
        <taxon>Streptophyta</taxon>
        <taxon>Charophyceae</taxon>
        <taxon>Charales</taxon>
        <taxon>Characeae</taxon>
        <taxon>Chara</taxon>
    </lineage>
</organism>